<dbReference type="RefSeq" id="WP_043386087.1">
    <property type="nucleotide sequence ID" value="NZ_KN039950.1"/>
</dbReference>
<reference evidence="1 2" key="1">
    <citation type="submission" date="2014-05" db="EMBL/GenBank/DDBJ databases">
        <title>Complete genome sequence of the Streptomyces mutabilis TRM45540.</title>
        <authorList>
            <person name="Luo X."/>
            <person name="Zhang L."/>
        </authorList>
    </citation>
    <scope>NUCLEOTIDE SEQUENCE [LARGE SCALE GENOMIC DNA]</scope>
    <source>
        <strain evidence="1 2">TRM45540</strain>
    </source>
</reference>
<name>A0A086MRJ2_9ACTN</name>
<dbReference type="AlphaFoldDB" id="A0A086MRJ2"/>
<protein>
    <submittedName>
        <fullName evidence="1">Uncharacterized protein</fullName>
    </submittedName>
</protein>
<accession>A0A086MRJ2</accession>
<proteinExistence type="predicted"/>
<organism evidence="1 2">
    <name type="scientific">Streptomyces mutabilis</name>
    <dbReference type="NCBI Taxonomy" id="67332"/>
    <lineage>
        <taxon>Bacteria</taxon>
        <taxon>Bacillati</taxon>
        <taxon>Actinomycetota</taxon>
        <taxon>Actinomycetes</taxon>
        <taxon>Kitasatosporales</taxon>
        <taxon>Streptomycetaceae</taxon>
        <taxon>Streptomyces</taxon>
    </lineage>
</organism>
<evidence type="ECO:0000313" key="2">
    <source>
        <dbReference type="Proteomes" id="UP000029095"/>
    </source>
</evidence>
<evidence type="ECO:0000313" key="1">
    <source>
        <dbReference type="EMBL" id="KFG71510.1"/>
    </source>
</evidence>
<keyword evidence="2" id="KW-1185">Reference proteome</keyword>
<dbReference type="Proteomes" id="UP000029095">
    <property type="component" value="Unassembled WGS sequence"/>
</dbReference>
<gene>
    <name evidence="1" type="ORF">FM21_35250</name>
</gene>
<sequence>MRYIRINLAGGSPLTHLEIALTALISLDSHGHLSIPHLAARYSFERRDTTDSAWRTMDRYTMPDGTLAGASVELVGAVLLHQKDSMATLLENGLLTLFADNVSFRFTPVADWKRLTPAHAFAARYSVETTHAGRGSWTMRGALKDTASASEVRTLANDVLRVGSEVSVHTTGVLIVETRAEATALRLTPLAAPDPIAAGKAHSG</sequence>
<dbReference type="HOGENOM" id="CLU_1342661_0_0_11"/>
<dbReference type="EMBL" id="JNFQ01000007">
    <property type="protein sequence ID" value="KFG71510.1"/>
    <property type="molecule type" value="Genomic_DNA"/>
</dbReference>
<comment type="caution">
    <text evidence="1">The sequence shown here is derived from an EMBL/GenBank/DDBJ whole genome shotgun (WGS) entry which is preliminary data.</text>
</comment>